<gene>
    <name evidence="2" type="ORF">SAMN05192568_11231</name>
</gene>
<dbReference type="OrthoDB" id="9802066at2"/>
<dbReference type="STRING" id="582667.SAMN05192568_11231"/>
<accession>A0A1I4VRY0</accession>
<organism evidence="2 3">
    <name type="scientific">Methylobacterium pseudosasicola</name>
    <dbReference type="NCBI Taxonomy" id="582667"/>
    <lineage>
        <taxon>Bacteria</taxon>
        <taxon>Pseudomonadati</taxon>
        <taxon>Pseudomonadota</taxon>
        <taxon>Alphaproteobacteria</taxon>
        <taxon>Hyphomicrobiales</taxon>
        <taxon>Methylobacteriaceae</taxon>
        <taxon>Methylobacterium</taxon>
    </lineage>
</organism>
<dbReference type="PANTHER" id="PTHR43155">
    <property type="entry name" value="CYCLIC DI-GMP PHOSPHODIESTERASE PA4108-RELATED"/>
    <property type="match status" value="1"/>
</dbReference>
<dbReference type="PANTHER" id="PTHR43155:SF2">
    <property type="entry name" value="CYCLIC DI-GMP PHOSPHODIESTERASE PA4108"/>
    <property type="match status" value="1"/>
</dbReference>
<protein>
    <submittedName>
        <fullName evidence="2">HD domain-containing protein</fullName>
    </submittedName>
</protein>
<keyword evidence="3" id="KW-1185">Reference proteome</keyword>
<dbReference type="AlphaFoldDB" id="A0A1I4VRY0"/>
<dbReference type="RefSeq" id="WP_139234362.1">
    <property type="nucleotide sequence ID" value="NZ_FOTK01000123.1"/>
</dbReference>
<evidence type="ECO:0000259" key="1">
    <source>
        <dbReference type="PROSITE" id="PS51832"/>
    </source>
</evidence>
<dbReference type="SUPFAM" id="SSF109604">
    <property type="entry name" value="HD-domain/PDEase-like"/>
    <property type="match status" value="1"/>
</dbReference>
<dbReference type="CDD" id="cd00077">
    <property type="entry name" value="HDc"/>
    <property type="match status" value="1"/>
</dbReference>
<dbReference type="GO" id="GO:0008081">
    <property type="term" value="F:phosphoric diester hydrolase activity"/>
    <property type="evidence" value="ECO:0007669"/>
    <property type="project" value="UniProtKB-ARBA"/>
</dbReference>
<evidence type="ECO:0000313" key="3">
    <source>
        <dbReference type="Proteomes" id="UP000199048"/>
    </source>
</evidence>
<feature type="domain" description="HD-GYP" evidence="1">
    <location>
        <begin position="1"/>
        <end position="87"/>
    </location>
</feature>
<dbReference type="InterPro" id="IPR003607">
    <property type="entry name" value="HD/PDEase_dom"/>
</dbReference>
<evidence type="ECO:0000313" key="2">
    <source>
        <dbReference type="EMBL" id="SFN03950.1"/>
    </source>
</evidence>
<proteinExistence type="predicted"/>
<sequence>MLAAVRSHHEMIDGTGYPDGLRGWEVPDFVRLVTVCDVYGALIERRPYRASMCGQKAYGILQSMAGQLDDDLIRALKPVAVAVGQAS</sequence>
<dbReference type="InterPro" id="IPR037522">
    <property type="entry name" value="HD_GYP_dom"/>
</dbReference>
<reference evidence="3" key="1">
    <citation type="submission" date="2016-10" db="EMBL/GenBank/DDBJ databases">
        <authorList>
            <person name="Varghese N."/>
            <person name="Submissions S."/>
        </authorList>
    </citation>
    <scope>NUCLEOTIDE SEQUENCE [LARGE SCALE GENOMIC DNA]</scope>
    <source>
        <strain evidence="3">BL36</strain>
    </source>
</reference>
<dbReference type="EMBL" id="FOTK01000123">
    <property type="protein sequence ID" value="SFN03950.1"/>
    <property type="molecule type" value="Genomic_DNA"/>
</dbReference>
<dbReference type="PROSITE" id="PS51832">
    <property type="entry name" value="HD_GYP"/>
    <property type="match status" value="1"/>
</dbReference>
<dbReference type="Proteomes" id="UP000199048">
    <property type="component" value="Unassembled WGS sequence"/>
</dbReference>
<name>A0A1I4VRY0_9HYPH</name>
<dbReference type="Gene3D" id="1.10.3210.10">
    <property type="entry name" value="Hypothetical protein af1432"/>
    <property type="match status" value="1"/>
</dbReference>
<dbReference type="Pfam" id="PF13487">
    <property type="entry name" value="HD_5"/>
    <property type="match status" value="1"/>
</dbReference>